<protein>
    <submittedName>
        <fullName evidence="2">CDP-glucose 4,6-dehydratase</fullName>
        <ecNumber evidence="2">4.2.1.45</ecNumber>
    </submittedName>
</protein>
<comment type="caution">
    <text evidence="2">The sequence shown here is derived from an EMBL/GenBank/DDBJ whole genome shotgun (WGS) entry which is preliminary data.</text>
</comment>
<dbReference type="Pfam" id="PF16363">
    <property type="entry name" value="GDP_Man_Dehyd"/>
    <property type="match status" value="1"/>
</dbReference>
<dbReference type="InterPro" id="IPR016040">
    <property type="entry name" value="NAD(P)-bd_dom"/>
</dbReference>
<dbReference type="NCBIfam" id="TIGR02622">
    <property type="entry name" value="CDP_4_6_dhtase"/>
    <property type="match status" value="1"/>
</dbReference>
<evidence type="ECO:0000313" key="2">
    <source>
        <dbReference type="EMBL" id="MBC2770594.1"/>
    </source>
</evidence>
<dbReference type="PANTHER" id="PTHR43000">
    <property type="entry name" value="DTDP-D-GLUCOSE 4,6-DEHYDRATASE-RELATED"/>
    <property type="match status" value="1"/>
</dbReference>
<sequence length="352" mass="38924">MNRDFWRGKKVFVTGHTGFKGGWLSLWLTDMGAQVYGYALAPATTPNLFTTAKIANRLAASTIADIRDAATLQIALQAAQPEIVFHLAAQPLVRHSYQAPVETYAVNVMGTVNLFEAVRNVASVRSVVNVTTDKCYDNRERKEPYAEEDALGGYDPYSSSKACSELVTSAYRSSFMESLSVGLASARAGNVIGGGDWSNDRLLPDFLRAIDMGKTLVVRYPGAVRPWQHVLEPLSGYLCVAERMAVDAHFAQAWNFGPDEKDARSVGWIVDKLCRSIPGAAWQRETAPQPHEAGTLKLDSAKAHKMLGWRPRWCLDTALDQTVAWHQAWRGGDDMRAFSLAQVREYLETPVQ</sequence>
<dbReference type="Gene3D" id="3.40.50.720">
    <property type="entry name" value="NAD(P)-binding Rossmann-like Domain"/>
    <property type="match status" value="1"/>
</dbReference>
<reference evidence="2 3" key="1">
    <citation type="submission" date="2020-08" db="EMBL/GenBank/DDBJ databases">
        <title>Paraeoetvoesia sp. YC-7-48 draft genome sequence.</title>
        <authorList>
            <person name="Yao L."/>
        </authorList>
    </citation>
    <scope>NUCLEOTIDE SEQUENCE [LARGE SCALE GENOMIC DNA]</scope>
    <source>
        <strain evidence="3">YC-7-48</strain>
    </source>
</reference>
<dbReference type="Proteomes" id="UP000545386">
    <property type="component" value="Unassembled WGS sequence"/>
</dbReference>
<dbReference type="SUPFAM" id="SSF51735">
    <property type="entry name" value="NAD(P)-binding Rossmann-fold domains"/>
    <property type="match status" value="1"/>
</dbReference>
<dbReference type="InterPro" id="IPR013445">
    <property type="entry name" value="CDP_4_6_deHydtase"/>
</dbReference>
<evidence type="ECO:0000259" key="1">
    <source>
        <dbReference type="Pfam" id="PF16363"/>
    </source>
</evidence>
<dbReference type="EMBL" id="JACJUU010000010">
    <property type="protein sequence ID" value="MBC2770594.1"/>
    <property type="molecule type" value="Genomic_DNA"/>
</dbReference>
<accession>A0A842HRZ6</accession>
<evidence type="ECO:0000313" key="3">
    <source>
        <dbReference type="Proteomes" id="UP000545386"/>
    </source>
</evidence>
<feature type="domain" description="NAD(P)-binding" evidence="1">
    <location>
        <begin position="12"/>
        <end position="320"/>
    </location>
</feature>
<name>A0A842HRZ6_9BURK</name>
<gene>
    <name evidence="2" type="primary">rfbG</name>
    <name evidence="2" type="ORF">GTU67_11825</name>
</gene>
<proteinExistence type="predicted"/>
<dbReference type="CDD" id="cd05252">
    <property type="entry name" value="CDP_GD_SDR_e"/>
    <property type="match status" value="1"/>
</dbReference>
<dbReference type="AlphaFoldDB" id="A0A842HRZ6"/>
<dbReference type="InterPro" id="IPR036291">
    <property type="entry name" value="NAD(P)-bd_dom_sf"/>
</dbReference>
<organism evidence="2 3">
    <name type="scientific">Pusillimonas minor</name>
    <dbReference type="NCBI Taxonomy" id="2697024"/>
    <lineage>
        <taxon>Bacteria</taxon>
        <taxon>Pseudomonadati</taxon>
        <taxon>Pseudomonadota</taxon>
        <taxon>Betaproteobacteria</taxon>
        <taxon>Burkholderiales</taxon>
        <taxon>Alcaligenaceae</taxon>
        <taxon>Pusillimonas</taxon>
    </lineage>
</organism>
<dbReference type="GO" id="GO:0047733">
    <property type="term" value="F:CDP-glucose 4,6-dehydratase activity"/>
    <property type="evidence" value="ECO:0007669"/>
    <property type="project" value="UniProtKB-EC"/>
</dbReference>
<dbReference type="RefSeq" id="WP_185780274.1">
    <property type="nucleotide sequence ID" value="NZ_JACJUU010000010.1"/>
</dbReference>
<keyword evidence="3" id="KW-1185">Reference proteome</keyword>
<keyword evidence="2" id="KW-0456">Lyase</keyword>
<dbReference type="Gene3D" id="3.90.25.10">
    <property type="entry name" value="UDP-galactose 4-epimerase, domain 1"/>
    <property type="match status" value="1"/>
</dbReference>
<dbReference type="EC" id="4.2.1.45" evidence="2"/>